<evidence type="ECO:0000313" key="1">
    <source>
        <dbReference type="EMBL" id="GGY56871.1"/>
    </source>
</evidence>
<proteinExistence type="predicted"/>
<reference evidence="1" key="3">
    <citation type="submission" date="2022-12" db="EMBL/GenBank/DDBJ databases">
        <authorList>
            <person name="Sun Q."/>
            <person name="Kim S."/>
        </authorList>
    </citation>
    <scope>NUCLEOTIDE SEQUENCE</scope>
    <source>
        <strain evidence="1">KCTC 12343</strain>
    </source>
</reference>
<keyword evidence="3" id="KW-1185">Reference proteome</keyword>
<gene>
    <name evidence="2" type="ORF">EYF70_19895</name>
    <name evidence="1" type="ORF">GCM10007387_44290</name>
</gene>
<name>A0A411X1J5_9BURK</name>
<reference evidence="2 3" key="2">
    <citation type="submission" date="2019-02" db="EMBL/GenBank/DDBJ databases">
        <title>Draft Genome Sequences of Six Type Strains of the Genus Massilia.</title>
        <authorList>
            <person name="Miess H."/>
            <person name="Frediansyhah A."/>
            <person name="Gross H."/>
        </authorList>
    </citation>
    <scope>NUCLEOTIDE SEQUENCE [LARGE SCALE GENOMIC DNA]</scope>
    <source>
        <strain evidence="2 3">DSM 17472</strain>
    </source>
</reference>
<evidence type="ECO:0000313" key="2">
    <source>
        <dbReference type="EMBL" id="QBI02856.1"/>
    </source>
</evidence>
<accession>A0A411X1J5</accession>
<dbReference type="AlphaFoldDB" id="A0A411X1J5"/>
<reference evidence="1" key="1">
    <citation type="journal article" date="2014" name="Int. J. Syst. Evol. Microbiol.">
        <title>Complete genome sequence of Corynebacterium casei LMG S-19264T (=DSM 44701T), isolated from a smear-ripened cheese.</title>
        <authorList>
            <consortium name="US DOE Joint Genome Institute (JGI-PGF)"/>
            <person name="Walter F."/>
            <person name="Albersmeier A."/>
            <person name="Kalinowski J."/>
            <person name="Ruckert C."/>
        </authorList>
    </citation>
    <scope>NUCLEOTIDE SEQUENCE</scope>
    <source>
        <strain evidence="1">KCTC 12343</strain>
    </source>
</reference>
<dbReference type="Pfam" id="PF09965">
    <property type="entry name" value="DUF2199"/>
    <property type="match status" value="1"/>
</dbReference>
<dbReference type="Proteomes" id="UP000628442">
    <property type="component" value="Unassembled WGS sequence"/>
</dbReference>
<dbReference type="EMBL" id="BMWV01000011">
    <property type="protein sequence ID" value="GGY56871.1"/>
    <property type="molecule type" value="Genomic_DNA"/>
</dbReference>
<dbReference type="EMBL" id="CP036401">
    <property type="protein sequence ID" value="QBI02856.1"/>
    <property type="molecule type" value="Genomic_DNA"/>
</dbReference>
<dbReference type="OrthoDB" id="4404538at2"/>
<dbReference type="InterPro" id="IPR018697">
    <property type="entry name" value="DUF2199"/>
</dbReference>
<sequence>MTFKFLCNGCGQVHQGMPAFDAVAPLSYYGVPEQEREARCELGSDACIIDGSHYFVRGCLEIPVHGESEPFSWGVWVSLSENSFQQWCDTYESEKRSHVGPFFGWLNAALDPYPATASLKTHVHLRDGFVRPFIELEPTMHPLAVEQREGIPVARVAELYALVVHGDFATGMESNARN</sequence>
<protein>
    <submittedName>
        <fullName evidence="2">DUF2199 domain-containing protein</fullName>
    </submittedName>
</protein>
<organism evidence="1 4">
    <name type="scientific">Pseudoduganella albidiflava</name>
    <dbReference type="NCBI Taxonomy" id="321983"/>
    <lineage>
        <taxon>Bacteria</taxon>
        <taxon>Pseudomonadati</taxon>
        <taxon>Pseudomonadota</taxon>
        <taxon>Betaproteobacteria</taxon>
        <taxon>Burkholderiales</taxon>
        <taxon>Oxalobacteraceae</taxon>
        <taxon>Telluria group</taxon>
        <taxon>Pseudoduganella</taxon>
    </lineage>
</organism>
<dbReference type="RefSeq" id="WP_131146965.1">
    <property type="nucleotide sequence ID" value="NZ_BMWV01000011.1"/>
</dbReference>
<evidence type="ECO:0000313" key="3">
    <source>
        <dbReference type="Proteomes" id="UP000292307"/>
    </source>
</evidence>
<dbReference type="Proteomes" id="UP000292307">
    <property type="component" value="Chromosome"/>
</dbReference>
<evidence type="ECO:0000313" key="4">
    <source>
        <dbReference type="Proteomes" id="UP000628442"/>
    </source>
</evidence>